<gene>
    <name evidence="2" type="ORF">SCULI_v1c01070</name>
</gene>
<proteinExistence type="predicted"/>
<evidence type="ECO:0000313" key="2">
    <source>
        <dbReference type="EMBL" id="AHI52448.1"/>
    </source>
</evidence>
<dbReference type="InterPro" id="IPR029058">
    <property type="entry name" value="AB_hydrolase_fold"/>
</dbReference>
<dbReference type="Gene3D" id="3.40.50.1820">
    <property type="entry name" value="alpha/beta hydrolase"/>
    <property type="match status" value="1"/>
</dbReference>
<dbReference type="EMBL" id="CP006681">
    <property type="protein sequence ID" value="AHI52448.1"/>
    <property type="molecule type" value="Genomic_DNA"/>
</dbReference>
<evidence type="ECO:0000313" key="3">
    <source>
        <dbReference type="Proteomes" id="UP000019267"/>
    </source>
</evidence>
<dbReference type="SUPFAM" id="SSF53474">
    <property type="entry name" value="alpha/beta-Hydrolases"/>
    <property type="match status" value="1"/>
</dbReference>
<dbReference type="InterPro" id="IPR052920">
    <property type="entry name" value="DNA-binding_regulatory"/>
</dbReference>
<reference evidence="2 3" key="1">
    <citation type="journal article" date="2014" name="Genome Biol. Evol.">
        <title>Molecular evolution of the substrate utilization strategies and putative virulence factors in mosquito-associated Spiroplasma species.</title>
        <authorList>
            <person name="Chang T.H."/>
            <person name="Lo W.S."/>
            <person name="Ku C."/>
            <person name="Chen L.L."/>
            <person name="Kuo C.H."/>
        </authorList>
    </citation>
    <scope>NUCLEOTIDE SEQUENCE [LARGE SCALE GENOMIC DNA]</scope>
    <source>
        <strain evidence="2">AES-1</strain>
    </source>
</reference>
<dbReference type="eggNOG" id="COG1073">
    <property type="taxonomic scope" value="Bacteria"/>
</dbReference>
<dbReference type="PANTHER" id="PTHR43358">
    <property type="entry name" value="ALPHA/BETA-HYDROLASE"/>
    <property type="match status" value="1"/>
</dbReference>
<dbReference type="STRING" id="1276246.SCULI_v1c01070"/>
<protein>
    <recommendedName>
        <fullName evidence="1">Serine aminopeptidase S33 domain-containing protein</fullName>
    </recommendedName>
</protein>
<dbReference type="PATRIC" id="fig|1276246.3.peg.106"/>
<dbReference type="HOGENOM" id="CLU_062412_0_0_14"/>
<dbReference type="KEGG" id="scq:SCULI_v1c01070"/>
<accession>W6A5P0</accession>
<keyword evidence="3" id="KW-1185">Reference proteome</keyword>
<dbReference type="PANTHER" id="PTHR43358:SF4">
    <property type="entry name" value="ALPHA_BETA HYDROLASE FOLD-1 DOMAIN-CONTAINING PROTEIN"/>
    <property type="match status" value="1"/>
</dbReference>
<dbReference type="RefSeq" id="WP_025362693.1">
    <property type="nucleotide sequence ID" value="NZ_CP006681.1"/>
</dbReference>
<dbReference type="AlphaFoldDB" id="W6A5P0"/>
<dbReference type="InterPro" id="IPR022742">
    <property type="entry name" value="Hydrolase_4"/>
</dbReference>
<dbReference type="Pfam" id="PF12146">
    <property type="entry name" value="Hydrolase_4"/>
    <property type="match status" value="1"/>
</dbReference>
<sequence>MKKKIKKPKVTLINNIKKGFRRIYGNMERPFKPSKKTIKKSTSPTVDLLTTNNICKKFYKRPQLMIEDFENVKLIDFQSRDGLKLSGLLYTPNKDSNKWVIACHWFAGHKNWGLHHAKVFAKLGYNIMAFDFRGHGGSQEDSTTMGAKEHWDLMGAVDWLKANQKIDLLAFMGTSMGAFTVNYCSLKYADELKEVNFKFVVSDCTYGSIFRLLIHVRNIYLWIIPKRRIKNIVKKIIEKHNKKEIEVDFNQASIFELLRNGYKPQFPTLFLHSKDDKVTPPTDTYELMLERSKYIEDDHLVYSFSMHTQGIRYHFKTFNYKIAEFIKKNDDEVNFDQIVDEWELLEFNKLDRLSLKLK</sequence>
<name>W6A5P0_9MOLU</name>
<organism evidence="2 3">
    <name type="scientific">Spiroplasma culicicola AES-1</name>
    <dbReference type="NCBI Taxonomy" id="1276246"/>
    <lineage>
        <taxon>Bacteria</taxon>
        <taxon>Bacillati</taxon>
        <taxon>Mycoplasmatota</taxon>
        <taxon>Mollicutes</taxon>
        <taxon>Entomoplasmatales</taxon>
        <taxon>Spiroplasmataceae</taxon>
        <taxon>Spiroplasma</taxon>
    </lineage>
</organism>
<dbReference type="Proteomes" id="UP000019267">
    <property type="component" value="Chromosome"/>
</dbReference>
<dbReference type="OrthoDB" id="384284at2"/>
<evidence type="ECO:0000259" key="1">
    <source>
        <dbReference type="Pfam" id="PF12146"/>
    </source>
</evidence>
<feature type="domain" description="Serine aminopeptidase S33" evidence="1">
    <location>
        <begin position="97"/>
        <end position="193"/>
    </location>
</feature>